<organism evidence="5 6">
    <name type="scientific">Longispora fulva</name>
    <dbReference type="NCBI Taxonomy" id="619741"/>
    <lineage>
        <taxon>Bacteria</taxon>
        <taxon>Bacillati</taxon>
        <taxon>Actinomycetota</taxon>
        <taxon>Actinomycetes</taxon>
        <taxon>Micromonosporales</taxon>
        <taxon>Micromonosporaceae</taxon>
        <taxon>Longispora</taxon>
    </lineage>
</organism>
<dbReference type="PANTHER" id="PTHR43792">
    <property type="entry name" value="GNAT FAMILY, PUTATIVE (AFU_ORTHOLOGUE AFUA_3G00765)-RELATED-RELATED"/>
    <property type="match status" value="1"/>
</dbReference>
<evidence type="ECO:0000259" key="4">
    <source>
        <dbReference type="PROSITE" id="PS51186"/>
    </source>
</evidence>
<evidence type="ECO:0000313" key="5">
    <source>
        <dbReference type="EMBL" id="MBG6136582.1"/>
    </source>
</evidence>
<proteinExistence type="inferred from homology"/>
<name>A0A8J7GH40_9ACTN</name>
<dbReference type="Gene3D" id="3.40.630.30">
    <property type="match status" value="1"/>
</dbReference>
<dbReference type="GO" id="GO:0016747">
    <property type="term" value="F:acyltransferase activity, transferring groups other than amino-acyl groups"/>
    <property type="evidence" value="ECO:0007669"/>
    <property type="project" value="InterPro"/>
</dbReference>
<keyword evidence="2" id="KW-0012">Acyltransferase</keyword>
<dbReference type="Proteomes" id="UP000622552">
    <property type="component" value="Unassembled WGS sequence"/>
</dbReference>
<evidence type="ECO:0000256" key="1">
    <source>
        <dbReference type="ARBA" id="ARBA00022679"/>
    </source>
</evidence>
<dbReference type="RefSeq" id="WP_197003540.1">
    <property type="nucleotide sequence ID" value="NZ_BONS01000016.1"/>
</dbReference>
<dbReference type="EMBL" id="JADOUF010000001">
    <property type="protein sequence ID" value="MBG6136582.1"/>
    <property type="molecule type" value="Genomic_DNA"/>
</dbReference>
<comment type="similarity">
    <text evidence="3">Belongs to the acetyltransferase family. RimJ subfamily.</text>
</comment>
<keyword evidence="6" id="KW-1185">Reference proteome</keyword>
<protein>
    <submittedName>
        <fullName evidence="5">RimJ/RimL family protein N-acetyltransferase</fullName>
    </submittedName>
</protein>
<keyword evidence="1" id="KW-0808">Transferase</keyword>
<evidence type="ECO:0000256" key="3">
    <source>
        <dbReference type="ARBA" id="ARBA00038502"/>
    </source>
</evidence>
<dbReference type="AlphaFoldDB" id="A0A8J7GH40"/>
<dbReference type="PROSITE" id="PS51186">
    <property type="entry name" value="GNAT"/>
    <property type="match status" value="1"/>
</dbReference>
<dbReference type="SUPFAM" id="SSF55729">
    <property type="entry name" value="Acyl-CoA N-acyltransferases (Nat)"/>
    <property type="match status" value="1"/>
</dbReference>
<reference evidence="5" key="1">
    <citation type="submission" date="2020-11" db="EMBL/GenBank/DDBJ databases">
        <title>Sequencing the genomes of 1000 actinobacteria strains.</title>
        <authorList>
            <person name="Klenk H.-P."/>
        </authorList>
    </citation>
    <scope>NUCLEOTIDE SEQUENCE</scope>
    <source>
        <strain evidence="5">DSM 45356</strain>
    </source>
</reference>
<comment type="caution">
    <text evidence="5">The sequence shown here is derived from an EMBL/GenBank/DDBJ whole genome shotgun (WGS) entry which is preliminary data.</text>
</comment>
<dbReference type="InterPro" id="IPR016181">
    <property type="entry name" value="Acyl_CoA_acyltransferase"/>
</dbReference>
<sequence>MNDQQGVRVEGPRVMLRELHPGDLEAIHAYARLPAVSRHTHWDTHPDLTVTTAILNSWLAETWASPRTVFNLAVDLNDSLVGVVRLAVISAAHRRGEFGYALHPDTWGQGLGTETARLLVGFGFGTLGLHRMEACCHPYNHGSRRVLEKTGLRYEGRIRDHMLVGGTWRDSLSYAILSTDQPAGNVPALV</sequence>
<dbReference type="InterPro" id="IPR051531">
    <property type="entry name" value="N-acetyltransferase"/>
</dbReference>
<feature type="domain" description="N-acetyltransferase" evidence="4">
    <location>
        <begin position="14"/>
        <end position="175"/>
    </location>
</feature>
<dbReference type="InterPro" id="IPR000182">
    <property type="entry name" value="GNAT_dom"/>
</dbReference>
<dbReference type="Pfam" id="PF13302">
    <property type="entry name" value="Acetyltransf_3"/>
    <property type="match status" value="1"/>
</dbReference>
<accession>A0A8J7GH40</accession>
<gene>
    <name evidence="5" type="ORF">IW245_002776</name>
</gene>
<evidence type="ECO:0000256" key="2">
    <source>
        <dbReference type="ARBA" id="ARBA00023315"/>
    </source>
</evidence>
<evidence type="ECO:0000313" key="6">
    <source>
        <dbReference type="Proteomes" id="UP000622552"/>
    </source>
</evidence>
<dbReference type="PANTHER" id="PTHR43792:SF8">
    <property type="entry name" value="[RIBOSOMAL PROTEIN US5]-ALANINE N-ACETYLTRANSFERASE"/>
    <property type="match status" value="1"/>
</dbReference>